<proteinExistence type="predicted"/>
<gene>
    <name evidence="2" type="ORF">JY651_32805</name>
</gene>
<feature type="compositionally biased region" description="Pro residues" evidence="1">
    <location>
        <begin position="11"/>
        <end position="28"/>
    </location>
</feature>
<evidence type="ECO:0000313" key="2">
    <source>
        <dbReference type="EMBL" id="QSQ20036.1"/>
    </source>
</evidence>
<dbReference type="EMBL" id="CP071090">
    <property type="protein sequence ID" value="QSQ20036.1"/>
    <property type="molecule type" value="Genomic_DNA"/>
</dbReference>
<reference evidence="2 3" key="1">
    <citation type="submission" date="2021-02" db="EMBL/GenBank/DDBJ databases">
        <title>De Novo genome assembly of isolated myxobacteria.</title>
        <authorList>
            <person name="Stevens D.C."/>
        </authorList>
    </citation>
    <scope>NUCLEOTIDE SEQUENCE [LARGE SCALE GENOMIC DNA]</scope>
    <source>
        <strain evidence="3">SCPEA02</strain>
    </source>
</reference>
<evidence type="ECO:0008006" key="4">
    <source>
        <dbReference type="Google" id="ProtNLM"/>
    </source>
</evidence>
<organism evidence="2 3">
    <name type="scientific">Pyxidicoccus parkwayensis</name>
    <dbReference type="NCBI Taxonomy" id="2813578"/>
    <lineage>
        <taxon>Bacteria</taxon>
        <taxon>Pseudomonadati</taxon>
        <taxon>Myxococcota</taxon>
        <taxon>Myxococcia</taxon>
        <taxon>Myxococcales</taxon>
        <taxon>Cystobacterineae</taxon>
        <taxon>Myxococcaceae</taxon>
        <taxon>Pyxidicoccus</taxon>
    </lineage>
</organism>
<accession>A0ABX7NMF1</accession>
<name>A0ABX7NMF1_9BACT</name>
<protein>
    <recommendedName>
        <fullName evidence="4">Cell wall surface anchor family protein</fullName>
    </recommendedName>
</protein>
<dbReference type="RefSeq" id="WP_206721617.1">
    <property type="nucleotide sequence ID" value="NZ_CP071090.1"/>
</dbReference>
<sequence length="318" mass="31426">MAPIRNDPRLTPTPAPNARPTTPPPARPQAPAQSQGGDQFESAHNRLSQVANGVKSLSDGVAATQVRRAPGPQRFGPLEIPGRGNSATVEGVNTRGARWAGAAGTAASVAQLPGAAYLAFRDTRDFFRNPSLESANKAAGSVASAASTGLNVAKGGLELAGNVSNYRAAANAARTAFTQAAPDAGRAVANRVAGAAAREAVEGASRQVVRNVAARVAGEGLETAGRLGANAARTALHGGGTAVARAAGRFAPGLNVAIAAADTAVAVSTIADPNASAGKKITAGITALGSIAAATNIPVVSQAGAVVSTVSSFIGSFF</sequence>
<keyword evidence="3" id="KW-1185">Reference proteome</keyword>
<evidence type="ECO:0000256" key="1">
    <source>
        <dbReference type="SAM" id="MobiDB-lite"/>
    </source>
</evidence>
<dbReference type="Proteomes" id="UP000662747">
    <property type="component" value="Chromosome"/>
</dbReference>
<feature type="region of interest" description="Disordered" evidence="1">
    <location>
        <begin position="1"/>
        <end position="41"/>
    </location>
</feature>
<evidence type="ECO:0000313" key="3">
    <source>
        <dbReference type="Proteomes" id="UP000662747"/>
    </source>
</evidence>